<reference evidence="3" key="1">
    <citation type="submission" date="2016-10" db="EMBL/GenBank/DDBJ databases">
        <authorList>
            <person name="Varghese N."/>
            <person name="Submissions S."/>
        </authorList>
    </citation>
    <scope>NUCLEOTIDE SEQUENCE [LARGE SCALE GENOMIC DNA]</scope>
    <source>
        <strain evidence="3">CGMCC 1.10683</strain>
    </source>
</reference>
<dbReference type="Proteomes" id="UP000198788">
    <property type="component" value="Unassembled WGS sequence"/>
</dbReference>
<accession>A0A1I6SNZ6</accession>
<keyword evidence="1" id="KW-0812">Transmembrane</keyword>
<keyword evidence="3" id="KW-1185">Reference proteome</keyword>
<proteinExistence type="predicted"/>
<keyword evidence="1" id="KW-0472">Membrane</keyword>
<evidence type="ECO:0000313" key="3">
    <source>
        <dbReference type="Proteomes" id="UP000198788"/>
    </source>
</evidence>
<name>A0A1I6SNZ6_9CAUL</name>
<evidence type="ECO:0000313" key="2">
    <source>
        <dbReference type="EMBL" id="SFS78683.1"/>
    </source>
</evidence>
<keyword evidence="1" id="KW-1133">Transmembrane helix</keyword>
<protein>
    <submittedName>
        <fullName evidence="2">Uncharacterized protein</fullName>
    </submittedName>
</protein>
<dbReference type="AlphaFoldDB" id="A0A1I6SNZ6"/>
<sequence>MHNPDTGRLLERILHAVRHDWLYFVVVAELVLISALTGWLLAGVGT</sequence>
<feature type="transmembrane region" description="Helical" evidence="1">
    <location>
        <begin position="21"/>
        <end position="42"/>
    </location>
</feature>
<dbReference type="RefSeq" id="WP_177221877.1">
    <property type="nucleotide sequence ID" value="NZ_FOZV01000005.1"/>
</dbReference>
<dbReference type="EMBL" id="FOZV01000005">
    <property type="protein sequence ID" value="SFS78683.1"/>
    <property type="molecule type" value="Genomic_DNA"/>
</dbReference>
<evidence type="ECO:0000256" key="1">
    <source>
        <dbReference type="SAM" id="Phobius"/>
    </source>
</evidence>
<organism evidence="2 3">
    <name type="scientific">Brevundimonas viscosa</name>
    <dbReference type="NCBI Taxonomy" id="871741"/>
    <lineage>
        <taxon>Bacteria</taxon>
        <taxon>Pseudomonadati</taxon>
        <taxon>Pseudomonadota</taxon>
        <taxon>Alphaproteobacteria</taxon>
        <taxon>Caulobacterales</taxon>
        <taxon>Caulobacteraceae</taxon>
        <taxon>Brevundimonas</taxon>
    </lineage>
</organism>
<gene>
    <name evidence="2" type="ORF">SAMN05192570_2626</name>
</gene>